<feature type="compositionally biased region" description="Basic and acidic residues" evidence="1">
    <location>
        <begin position="10"/>
        <end position="33"/>
    </location>
</feature>
<dbReference type="EMBL" id="BARW01025321">
    <property type="protein sequence ID" value="GAJ07293.1"/>
    <property type="molecule type" value="Genomic_DNA"/>
</dbReference>
<evidence type="ECO:0000313" key="2">
    <source>
        <dbReference type="EMBL" id="GAJ07293.1"/>
    </source>
</evidence>
<name>X1TPM2_9ZZZZ</name>
<feature type="region of interest" description="Disordered" evidence="1">
    <location>
        <begin position="1"/>
        <end position="34"/>
    </location>
</feature>
<feature type="non-terminal residue" evidence="2">
    <location>
        <position position="1"/>
    </location>
</feature>
<proteinExistence type="predicted"/>
<dbReference type="AlphaFoldDB" id="X1TPM2"/>
<protein>
    <submittedName>
        <fullName evidence="2">Uncharacterized protein</fullName>
    </submittedName>
</protein>
<organism evidence="2">
    <name type="scientific">marine sediment metagenome</name>
    <dbReference type="NCBI Taxonomy" id="412755"/>
    <lineage>
        <taxon>unclassified sequences</taxon>
        <taxon>metagenomes</taxon>
        <taxon>ecological metagenomes</taxon>
    </lineage>
</organism>
<comment type="caution">
    <text evidence="2">The sequence shown here is derived from an EMBL/GenBank/DDBJ whole genome shotgun (WGS) entry which is preliminary data.</text>
</comment>
<gene>
    <name evidence="2" type="ORF">S12H4_41530</name>
</gene>
<accession>X1TPM2</accession>
<evidence type="ECO:0000256" key="1">
    <source>
        <dbReference type="SAM" id="MobiDB-lite"/>
    </source>
</evidence>
<reference evidence="2" key="1">
    <citation type="journal article" date="2014" name="Front. Microbiol.">
        <title>High frequency of phylogenetically diverse reductive dehalogenase-homologous genes in deep subseafloor sedimentary metagenomes.</title>
        <authorList>
            <person name="Kawai M."/>
            <person name="Futagami T."/>
            <person name="Toyoda A."/>
            <person name="Takaki Y."/>
            <person name="Nishi S."/>
            <person name="Hori S."/>
            <person name="Arai W."/>
            <person name="Tsubouchi T."/>
            <person name="Morono Y."/>
            <person name="Uchiyama I."/>
            <person name="Ito T."/>
            <person name="Fujiyama A."/>
            <person name="Inagaki F."/>
            <person name="Takami H."/>
        </authorList>
    </citation>
    <scope>NUCLEOTIDE SEQUENCE</scope>
    <source>
        <strain evidence="2">Expedition CK06-06</strain>
    </source>
</reference>
<sequence length="47" mass="5420">NFMLYSFGPDFKDDDGVSGKDSKGRARPWRDNGDTVFWPLPKSDIKR</sequence>